<dbReference type="InterPro" id="IPR032979">
    <property type="entry name" value="ENGase"/>
</dbReference>
<feature type="chain" id="PRO_5026095335" evidence="1">
    <location>
        <begin position="33"/>
        <end position="1001"/>
    </location>
</feature>
<reference evidence="3 4" key="2">
    <citation type="submission" date="2020-04" db="EMBL/GenBank/DDBJ databases">
        <authorList>
            <person name="Fomenkov A."/>
            <person name="Anton B.P."/>
            <person name="Roberts R.J."/>
        </authorList>
    </citation>
    <scope>NUCLEOTIDE SEQUENCE [LARGE SCALE GENOMIC DNA]</scope>
    <source>
        <strain evidence="3 4">S2</strain>
    </source>
</reference>
<evidence type="ECO:0000259" key="2">
    <source>
        <dbReference type="PROSITE" id="PS50022"/>
    </source>
</evidence>
<dbReference type="PROSITE" id="PS50022">
    <property type="entry name" value="FA58C_3"/>
    <property type="match status" value="1"/>
</dbReference>
<keyword evidence="1" id="KW-0732">Signal</keyword>
<dbReference type="GO" id="GO:0005829">
    <property type="term" value="C:cytosol"/>
    <property type="evidence" value="ECO:0007669"/>
    <property type="project" value="UniProtKB-SubCell"/>
</dbReference>
<dbReference type="Proteomes" id="UP000501868">
    <property type="component" value="Chromosome"/>
</dbReference>
<dbReference type="Pfam" id="PF21910">
    <property type="entry name" value="GH85_C"/>
    <property type="match status" value="1"/>
</dbReference>
<feature type="signal peptide" evidence="1">
    <location>
        <begin position="1"/>
        <end position="32"/>
    </location>
</feature>
<protein>
    <submittedName>
        <fullName evidence="3">Endo-beta-N-acetylglucosaminidase</fullName>
    </submittedName>
</protein>
<dbReference type="InterPro" id="IPR005201">
    <property type="entry name" value="TIM_ENGase"/>
</dbReference>
<name>A0A6H1NWC3_PRIMG</name>
<dbReference type="AlphaFoldDB" id="A0A6H1NWC3"/>
<sequence>MRRQKSKLFARILSVSAAFMLLGSLGAPGAKASVNGDGSDVVNENYADKLSLKPLAPAFRVETLLQWSPEKDPDAEIDRASIPLNKNRFKGSQVNPMANPKAGITSAAITNWNHDEASSVGGNEFNVYAFDNWQLLDSYIYWSGTNEGIFAIPTPDIVDAAHRNGVPVYATLGFPWGRSAEGVAEIEKFTQEKQDGSFPVADKMIEVAQYYGFDGYFFNQETYGVSKATAERMNEMMRYIKRNSDLNISWYDAQDNTGAINYQDSINSKNDMYVKPAEDGVYAVDEFFLNYNWTTSKINTTVDTMRSHNRSPFDAYAGFEIQENSYNTKINTNALLDEKKQPKVSIALYAPNSTMGLAADPADFHEKEKDLWTGPQGDPTRADDSADWKGMARFVTDASVIQSKPFTTNFNSGHGKQYFVNGKIANDLEWNNRSIQDIMPTWRWWIRSQGSRIKVAYDFDKAFNGGNSLKFSGALEAGSVNDTMLYSSKLPITDTTKVRVVYQNQSGADVSLGVAYSEDYAQNNMKYYPLPKSGDGWQTAVVDLGKDAGKTAYALSLKVNNAQKMENYSIHLGELSVYDAAATVLTKPADVKIMEKIPKTAFEAEARLSWSEQKNVLHYEVYQENADGVETLLGVTPNNYFYTPNITRTIENASADNITKLKVVPVNQDYVRGQAATISFDWGMGTDATEIEKNPTSPNVALKAKVTSVSAENAAEPASKALDGTALANSKWCATNMKTGYMTIDIGEEKTIRRWRVEHAEYGGEANNMNTVDFELLYKNQNGEWVSAKRITDNTKAVTDIVLDQPVTAREFKLQIYNSGTSPWGAIRIYDWQMFESAALPRTENVMMHFVKAENNAGAQDKVTIERVKKGQTVRLYKSLDAKDILAEKTADQDGTIAFEQLDFGTEAGRIYYTVQQEDERESLRYSAAYLYEKVTEVIHQINALPDVDQLTLADKHRVNDCKVAYNKLHPNVRSQVTNFDRLVQLLDRMEELKKDFNNGN</sequence>
<dbReference type="Gene3D" id="2.60.120.260">
    <property type="entry name" value="Galactose-binding domain-like"/>
    <property type="match status" value="2"/>
</dbReference>
<dbReference type="GO" id="GO:0033925">
    <property type="term" value="F:mannosyl-glycoprotein endo-beta-N-acetylglucosaminidase activity"/>
    <property type="evidence" value="ECO:0007669"/>
    <property type="project" value="InterPro"/>
</dbReference>
<dbReference type="InterPro" id="IPR008979">
    <property type="entry name" value="Galactose-bd-like_sf"/>
</dbReference>
<dbReference type="Gene3D" id="2.60.40.10">
    <property type="entry name" value="Immunoglobulins"/>
    <property type="match status" value="1"/>
</dbReference>
<dbReference type="PANTHER" id="PTHR13246">
    <property type="entry name" value="ENDO BETA N-ACETYLGLUCOSAMINIDASE"/>
    <property type="match status" value="1"/>
</dbReference>
<dbReference type="InterPro" id="IPR000421">
    <property type="entry name" value="FA58C"/>
</dbReference>
<dbReference type="InterPro" id="IPR054110">
    <property type="entry name" value="EndoD-like_D2"/>
</dbReference>
<dbReference type="Pfam" id="PF03644">
    <property type="entry name" value="Glyco_hydro_85"/>
    <property type="match status" value="1"/>
</dbReference>
<dbReference type="Pfam" id="PF22633">
    <property type="entry name" value="F5_F8_type_C_2"/>
    <property type="match status" value="1"/>
</dbReference>
<dbReference type="PANTHER" id="PTHR13246:SF1">
    <property type="entry name" value="CYTOSOLIC ENDO-BETA-N-ACETYLGLUCOSAMINIDASE"/>
    <property type="match status" value="1"/>
</dbReference>
<evidence type="ECO:0000256" key="1">
    <source>
        <dbReference type="SAM" id="SignalP"/>
    </source>
</evidence>
<organism evidence="3 4">
    <name type="scientific">Priestia megaterium</name>
    <name type="common">Bacillus megaterium</name>
    <dbReference type="NCBI Taxonomy" id="1404"/>
    <lineage>
        <taxon>Bacteria</taxon>
        <taxon>Bacillati</taxon>
        <taxon>Bacillota</taxon>
        <taxon>Bacilli</taxon>
        <taxon>Bacillales</taxon>
        <taxon>Bacillaceae</taxon>
        <taxon>Priestia</taxon>
    </lineage>
</organism>
<gene>
    <name evidence="3" type="ORF">HFZ78_01520</name>
</gene>
<proteinExistence type="predicted"/>
<dbReference type="EMBL" id="CP051128">
    <property type="protein sequence ID" value="QIZ05583.1"/>
    <property type="molecule type" value="Genomic_DNA"/>
</dbReference>
<dbReference type="Gene3D" id="3.20.20.80">
    <property type="entry name" value="Glycosidases"/>
    <property type="match status" value="1"/>
</dbReference>
<evidence type="ECO:0000313" key="4">
    <source>
        <dbReference type="Proteomes" id="UP000501868"/>
    </source>
</evidence>
<feature type="domain" description="F5/8 type C" evidence="2">
    <location>
        <begin position="688"/>
        <end position="837"/>
    </location>
</feature>
<accession>A0A6H1NWC3</accession>
<evidence type="ECO:0000313" key="3">
    <source>
        <dbReference type="EMBL" id="QIZ05583.1"/>
    </source>
</evidence>
<reference evidence="3 4" key="1">
    <citation type="submission" date="2020-04" db="EMBL/GenBank/DDBJ databases">
        <title>Genome-Wide Identification of 5-Methylcytosine Sites in Bacterial Genomes By High-Throughput Sequencing of MspJI Restriction Fragments.</title>
        <authorList>
            <person name="Wu V."/>
        </authorList>
    </citation>
    <scope>NUCLEOTIDE SEQUENCE [LARGE SCALE GENOMIC DNA]</scope>
    <source>
        <strain evidence="3 4">S2</strain>
    </source>
</reference>
<dbReference type="SUPFAM" id="SSF49785">
    <property type="entry name" value="Galactose-binding domain-like"/>
    <property type="match status" value="1"/>
</dbReference>
<dbReference type="InterPro" id="IPR013783">
    <property type="entry name" value="Ig-like_fold"/>
</dbReference>
<dbReference type="CDD" id="cd06547">
    <property type="entry name" value="GH85_ENGase"/>
    <property type="match status" value="1"/>
</dbReference>